<sequence>MQSEFAPVLLLLVATVAAVAATYGVAALVRWAPGVLVVDPFSSGMAPEEHAVSRHHVRWYTVTMVFLAFDMEMVFMYPWAVVVAQVGPKAVVEMFGFLAVLMVGVVYAWREGTFRWT</sequence>
<keyword evidence="3" id="KW-0813">Transport</keyword>
<gene>
    <name evidence="13" type="primary">nuoA1</name>
    <name evidence="13" type="ORF">PHY01_36630</name>
</gene>
<evidence type="ECO:0000313" key="14">
    <source>
        <dbReference type="Proteomes" id="UP000320338"/>
    </source>
</evidence>
<evidence type="ECO:0000256" key="4">
    <source>
        <dbReference type="ARBA" id="ARBA00022475"/>
    </source>
</evidence>
<name>A0A4Y3WTE9_9PSEU</name>
<keyword evidence="9 11" id="KW-0520">NAD</keyword>
<evidence type="ECO:0000256" key="3">
    <source>
        <dbReference type="ARBA" id="ARBA00022448"/>
    </source>
</evidence>
<feature type="transmembrane region" description="Helical" evidence="12">
    <location>
        <begin position="59"/>
        <end position="83"/>
    </location>
</feature>
<proteinExistence type="inferred from homology"/>
<evidence type="ECO:0000256" key="2">
    <source>
        <dbReference type="ARBA" id="ARBA00008472"/>
    </source>
</evidence>
<accession>A0A4Y3WTE9</accession>
<dbReference type="Gene3D" id="1.20.58.1610">
    <property type="entry name" value="NADH:ubiquinone/plastoquinone oxidoreductase, chain 3"/>
    <property type="match status" value="1"/>
</dbReference>
<dbReference type="RefSeq" id="WP_141280205.1">
    <property type="nucleotide sequence ID" value="NZ_BAAARZ010000005.1"/>
</dbReference>
<comment type="caution">
    <text evidence="13">The sequence shown here is derived from an EMBL/GenBank/DDBJ whole genome shotgun (WGS) entry which is preliminary data.</text>
</comment>
<protein>
    <recommendedName>
        <fullName evidence="11">NADH-quinone oxidoreductase subunit</fullName>
        <ecNumber evidence="11">7.1.1.-</ecNumber>
    </recommendedName>
</protein>
<evidence type="ECO:0000256" key="11">
    <source>
        <dbReference type="RuleBase" id="RU003639"/>
    </source>
</evidence>
<evidence type="ECO:0000256" key="10">
    <source>
        <dbReference type="ARBA" id="ARBA00023136"/>
    </source>
</evidence>
<evidence type="ECO:0000256" key="8">
    <source>
        <dbReference type="ARBA" id="ARBA00022989"/>
    </source>
</evidence>
<comment type="subcellular location">
    <subcellularLocation>
        <location evidence="11">Cell membrane</location>
        <topology evidence="11">Multi-pass membrane protein</topology>
    </subcellularLocation>
    <subcellularLocation>
        <location evidence="1">Membrane</location>
    </subcellularLocation>
</comment>
<evidence type="ECO:0000256" key="12">
    <source>
        <dbReference type="SAM" id="Phobius"/>
    </source>
</evidence>
<dbReference type="PANTHER" id="PTHR11058:SF22">
    <property type="entry name" value="NADH-QUINONE OXIDOREDUCTASE SUBUNIT A"/>
    <property type="match status" value="1"/>
</dbReference>
<reference evidence="13 14" key="1">
    <citation type="submission" date="2019-06" db="EMBL/GenBank/DDBJ databases">
        <title>Whole genome shotgun sequence of Pseudonocardia hydrocarbonoxydans NBRC 14498.</title>
        <authorList>
            <person name="Hosoyama A."/>
            <person name="Uohara A."/>
            <person name="Ohji S."/>
            <person name="Ichikawa N."/>
        </authorList>
    </citation>
    <scope>NUCLEOTIDE SEQUENCE [LARGE SCALE GENOMIC DNA]</scope>
    <source>
        <strain evidence="13 14">NBRC 14498</strain>
    </source>
</reference>
<keyword evidence="6 11" id="KW-0874">Quinone</keyword>
<keyword evidence="5 11" id="KW-0812">Transmembrane</keyword>
<keyword evidence="7" id="KW-1278">Translocase</keyword>
<dbReference type="AlphaFoldDB" id="A0A4Y3WTE9"/>
<dbReference type="OrthoDB" id="3747048at2"/>
<evidence type="ECO:0000256" key="5">
    <source>
        <dbReference type="ARBA" id="ARBA00022692"/>
    </source>
</evidence>
<dbReference type="InterPro" id="IPR000440">
    <property type="entry name" value="NADH_UbQ/plastoQ_OxRdtase_su3"/>
</dbReference>
<evidence type="ECO:0000256" key="1">
    <source>
        <dbReference type="ARBA" id="ARBA00004370"/>
    </source>
</evidence>
<organism evidence="13 14">
    <name type="scientific">Pseudonocardia hydrocarbonoxydans</name>
    <dbReference type="NCBI Taxonomy" id="76726"/>
    <lineage>
        <taxon>Bacteria</taxon>
        <taxon>Bacillati</taxon>
        <taxon>Actinomycetota</taxon>
        <taxon>Actinomycetes</taxon>
        <taxon>Pseudonocardiales</taxon>
        <taxon>Pseudonocardiaceae</taxon>
        <taxon>Pseudonocardia</taxon>
    </lineage>
</organism>
<evidence type="ECO:0000256" key="7">
    <source>
        <dbReference type="ARBA" id="ARBA00022967"/>
    </source>
</evidence>
<dbReference type="GO" id="GO:0048038">
    <property type="term" value="F:quinone binding"/>
    <property type="evidence" value="ECO:0007669"/>
    <property type="project" value="UniProtKB-KW"/>
</dbReference>
<evidence type="ECO:0000256" key="9">
    <source>
        <dbReference type="ARBA" id="ARBA00023027"/>
    </source>
</evidence>
<dbReference type="PANTHER" id="PTHR11058">
    <property type="entry name" value="NADH-UBIQUINONE OXIDOREDUCTASE CHAIN 3"/>
    <property type="match status" value="1"/>
</dbReference>
<dbReference type="GO" id="GO:0030964">
    <property type="term" value="C:NADH dehydrogenase complex"/>
    <property type="evidence" value="ECO:0007669"/>
    <property type="project" value="TreeGrafter"/>
</dbReference>
<feature type="transmembrane region" description="Helical" evidence="12">
    <location>
        <begin position="90"/>
        <end position="109"/>
    </location>
</feature>
<dbReference type="Pfam" id="PF00507">
    <property type="entry name" value="Oxidored_q4"/>
    <property type="match status" value="1"/>
</dbReference>
<dbReference type="EC" id="7.1.1.-" evidence="11"/>
<dbReference type="GO" id="GO:0005886">
    <property type="term" value="C:plasma membrane"/>
    <property type="evidence" value="ECO:0007669"/>
    <property type="project" value="UniProtKB-SubCell"/>
</dbReference>
<keyword evidence="10 12" id="KW-0472">Membrane</keyword>
<dbReference type="Proteomes" id="UP000320338">
    <property type="component" value="Unassembled WGS sequence"/>
</dbReference>
<evidence type="ECO:0000313" key="13">
    <source>
        <dbReference type="EMBL" id="GEC21380.1"/>
    </source>
</evidence>
<keyword evidence="4" id="KW-1003">Cell membrane</keyword>
<evidence type="ECO:0000256" key="6">
    <source>
        <dbReference type="ARBA" id="ARBA00022719"/>
    </source>
</evidence>
<dbReference type="EMBL" id="BJNG01000034">
    <property type="protein sequence ID" value="GEC21380.1"/>
    <property type="molecule type" value="Genomic_DNA"/>
</dbReference>
<comment type="function">
    <text evidence="11">NDH-1 shuttles electrons from NADH, via FMN and iron-sulfur (Fe-S) centers, to quinones in the respiratory chain.</text>
</comment>
<comment type="similarity">
    <text evidence="2 11">Belongs to the complex I subunit 3 family.</text>
</comment>
<keyword evidence="14" id="KW-1185">Reference proteome</keyword>
<comment type="catalytic activity">
    <reaction evidence="11">
        <text>a quinone + NADH + 5 H(+)(in) = a quinol + NAD(+) + 4 H(+)(out)</text>
        <dbReference type="Rhea" id="RHEA:57888"/>
        <dbReference type="ChEBI" id="CHEBI:15378"/>
        <dbReference type="ChEBI" id="CHEBI:24646"/>
        <dbReference type="ChEBI" id="CHEBI:57540"/>
        <dbReference type="ChEBI" id="CHEBI:57945"/>
        <dbReference type="ChEBI" id="CHEBI:132124"/>
    </reaction>
</comment>
<dbReference type="GO" id="GO:0008137">
    <property type="term" value="F:NADH dehydrogenase (ubiquinone) activity"/>
    <property type="evidence" value="ECO:0007669"/>
    <property type="project" value="InterPro"/>
</dbReference>
<dbReference type="InterPro" id="IPR038430">
    <property type="entry name" value="NDAH_ubi_oxred_su3_sf"/>
</dbReference>
<keyword evidence="8 12" id="KW-1133">Transmembrane helix</keyword>